<name>A0AAJ2BKF3_9PSED</name>
<accession>A0AAJ2BKF3</accession>
<protein>
    <recommendedName>
        <fullName evidence="3">TubC N-terminal docking domain-containing protein</fullName>
    </recommendedName>
</protein>
<evidence type="ECO:0000313" key="1">
    <source>
        <dbReference type="EMBL" id="MDR6234025.1"/>
    </source>
</evidence>
<dbReference type="RefSeq" id="WP_309757418.1">
    <property type="nucleotide sequence ID" value="NZ_JAVJAF010000001.1"/>
</dbReference>
<dbReference type="AlphaFoldDB" id="A0AAJ2BKF3"/>
<dbReference type="EMBL" id="JAVJAF010000001">
    <property type="protein sequence ID" value="MDR6234025.1"/>
    <property type="molecule type" value="Genomic_DNA"/>
</dbReference>
<evidence type="ECO:0000313" key="2">
    <source>
        <dbReference type="Proteomes" id="UP001268036"/>
    </source>
</evidence>
<evidence type="ECO:0008006" key="3">
    <source>
        <dbReference type="Google" id="ProtNLM"/>
    </source>
</evidence>
<proteinExistence type="predicted"/>
<sequence>MAAVDYLRDQGLSVRRVGMRVVIGPKASITDDVRKYVKTHRLALLAELAANDGVERRCAWTVLVPGYQPFTMIGEPISQTEALADAGARWPGAEVDP</sequence>
<dbReference type="Proteomes" id="UP001268036">
    <property type="component" value="Unassembled WGS sequence"/>
</dbReference>
<reference evidence="1" key="1">
    <citation type="submission" date="2023-08" db="EMBL/GenBank/DDBJ databases">
        <title>Functional and genomic diversity of the sorghum phyllosphere microbiome.</title>
        <authorList>
            <person name="Shade A."/>
        </authorList>
    </citation>
    <scope>NUCLEOTIDE SEQUENCE</scope>
    <source>
        <strain evidence="1">SORGH_AS_0201</strain>
    </source>
</reference>
<gene>
    <name evidence="1" type="ORF">QE440_001766</name>
</gene>
<comment type="caution">
    <text evidence="1">The sequence shown here is derived from an EMBL/GenBank/DDBJ whole genome shotgun (WGS) entry which is preliminary data.</text>
</comment>
<organism evidence="1 2">
    <name type="scientific">Pseudomonas oryzihabitans</name>
    <dbReference type="NCBI Taxonomy" id="47885"/>
    <lineage>
        <taxon>Bacteria</taxon>
        <taxon>Pseudomonadati</taxon>
        <taxon>Pseudomonadota</taxon>
        <taxon>Gammaproteobacteria</taxon>
        <taxon>Pseudomonadales</taxon>
        <taxon>Pseudomonadaceae</taxon>
        <taxon>Pseudomonas</taxon>
    </lineage>
</organism>